<reference evidence="5 6" key="1">
    <citation type="submission" date="2022-04" db="EMBL/GenBank/DDBJ databases">
        <authorList>
            <person name="Ye Y.-Q."/>
            <person name="Du Z.-J."/>
        </authorList>
    </citation>
    <scope>NUCLEOTIDE SEQUENCE [LARGE SCALE GENOMIC DNA]</scope>
    <source>
        <strain evidence="5 6">A6E488</strain>
    </source>
</reference>
<dbReference type="GO" id="GO:0005524">
    <property type="term" value="F:ATP binding"/>
    <property type="evidence" value="ECO:0007669"/>
    <property type="project" value="UniProtKB-UniRule"/>
</dbReference>
<name>A0AAW5QWY0_9HYPH</name>
<organism evidence="5 6">
    <name type="scientific">Microbaculum marinisediminis</name>
    <dbReference type="NCBI Taxonomy" id="2931392"/>
    <lineage>
        <taxon>Bacteria</taxon>
        <taxon>Pseudomonadati</taxon>
        <taxon>Pseudomonadota</taxon>
        <taxon>Alphaproteobacteria</taxon>
        <taxon>Hyphomicrobiales</taxon>
        <taxon>Tepidamorphaceae</taxon>
        <taxon>Microbaculum</taxon>
    </lineage>
</organism>
<keyword evidence="2" id="KW-0547">Nucleotide-binding</keyword>
<evidence type="ECO:0000313" key="5">
    <source>
        <dbReference type="EMBL" id="MCT8971502.1"/>
    </source>
</evidence>
<gene>
    <name evidence="5" type="ORF">MUB46_06525</name>
</gene>
<dbReference type="InterPro" id="IPR013815">
    <property type="entry name" value="ATP_grasp_subdomain_1"/>
</dbReference>
<evidence type="ECO:0000259" key="4">
    <source>
        <dbReference type="PROSITE" id="PS50975"/>
    </source>
</evidence>
<dbReference type="Pfam" id="PF13549">
    <property type="entry name" value="ATP-grasp_5"/>
    <property type="match status" value="1"/>
</dbReference>
<dbReference type="Gene3D" id="3.40.50.261">
    <property type="entry name" value="Succinyl-CoA synthetase domains"/>
    <property type="match status" value="2"/>
</dbReference>
<dbReference type="InterPro" id="IPR011761">
    <property type="entry name" value="ATP-grasp"/>
</dbReference>
<keyword evidence="1" id="KW-0816">Tricarboxylic acid cycle</keyword>
<dbReference type="PROSITE" id="PS50975">
    <property type="entry name" value="ATP_GRASP"/>
    <property type="match status" value="1"/>
</dbReference>
<dbReference type="RefSeq" id="WP_261615083.1">
    <property type="nucleotide sequence ID" value="NZ_JALIDZ010000003.1"/>
</dbReference>
<evidence type="ECO:0000256" key="3">
    <source>
        <dbReference type="SAM" id="Phobius"/>
    </source>
</evidence>
<dbReference type="GO" id="GO:0046872">
    <property type="term" value="F:metal ion binding"/>
    <property type="evidence" value="ECO:0007669"/>
    <property type="project" value="InterPro"/>
</dbReference>
<keyword evidence="3" id="KW-0472">Membrane</keyword>
<protein>
    <submittedName>
        <fullName evidence="5">Acetate--CoA ligase family protein</fullName>
    </submittedName>
</protein>
<dbReference type="GO" id="GO:0016874">
    <property type="term" value="F:ligase activity"/>
    <property type="evidence" value="ECO:0007669"/>
    <property type="project" value="UniProtKB-KW"/>
</dbReference>
<comment type="caution">
    <text evidence="5">The sequence shown here is derived from an EMBL/GenBank/DDBJ whole genome shotgun (WGS) entry which is preliminary data.</text>
</comment>
<dbReference type="Proteomes" id="UP001320898">
    <property type="component" value="Unassembled WGS sequence"/>
</dbReference>
<keyword evidence="6" id="KW-1185">Reference proteome</keyword>
<evidence type="ECO:0000256" key="1">
    <source>
        <dbReference type="ARBA" id="ARBA00022532"/>
    </source>
</evidence>
<dbReference type="Pfam" id="PF13607">
    <property type="entry name" value="Succ_CoA_lig"/>
    <property type="match status" value="1"/>
</dbReference>
<dbReference type="Gene3D" id="3.30.1490.20">
    <property type="entry name" value="ATP-grasp fold, A domain"/>
    <property type="match status" value="1"/>
</dbReference>
<keyword evidence="3" id="KW-1133">Transmembrane helix</keyword>
<dbReference type="SUPFAM" id="SSF52210">
    <property type="entry name" value="Succinyl-CoA synthetase domains"/>
    <property type="match status" value="2"/>
</dbReference>
<dbReference type="InterPro" id="IPR032875">
    <property type="entry name" value="Succ_CoA_lig_flav_dom"/>
</dbReference>
<dbReference type="SUPFAM" id="SSF56059">
    <property type="entry name" value="Glutathione synthetase ATP-binding domain-like"/>
    <property type="match status" value="1"/>
</dbReference>
<evidence type="ECO:0000313" key="6">
    <source>
        <dbReference type="Proteomes" id="UP001320898"/>
    </source>
</evidence>
<dbReference type="Pfam" id="PF13380">
    <property type="entry name" value="CoA_binding_2"/>
    <property type="match status" value="1"/>
</dbReference>
<keyword evidence="3" id="KW-0812">Transmembrane</keyword>
<dbReference type="InterPro" id="IPR003781">
    <property type="entry name" value="CoA-bd"/>
</dbReference>
<dbReference type="GO" id="GO:0006099">
    <property type="term" value="P:tricarboxylic acid cycle"/>
    <property type="evidence" value="ECO:0007669"/>
    <property type="project" value="UniProtKB-KW"/>
</dbReference>
<evidence type="ECO:0000256" key="2">
    <source>
        <dbReference type="PROSITE-ProRule" id="PRU00409"/>
    </source>
</evidence>
<sequence>MTAEPNYRVLDAEPGVADDGPVARARQILASARGQGQGALDESTGKSLLEAFGIDVPASAVAATPEEARDRAARLTPPFVVKVLSTQPLHKSDLGGVRLNLDGPEAVHDAATGIADSWLSDAPPIEGFLVEEMAPAGQEVVIGGFLDPQFGPMVMVGLGGVFVEVFADVTFRVCPITQGDAAAMLGELKAQPLLNGARGRRPVDMSALIDALLAIGGKGGLLMELGEELAELDINPLIVGPERAVAVDARFVLTGECVAGGLESPPLPDSFAPLFAPKTIAVAGVSGSGQGPGNRFIRNLRSLDFEGDIYPIHPSATELEGLPVYRSLAETPKPIDYAYIAVPKAGVADMLRTADGRVCFAQIMTSGFGESGARGVSQDDLLAAARAGGVRILGPNSLGTYSPRGRMTFTETQRAHAQAGRVGVISQSGGIGVDFVRTGQARGLRYSAVVTIGNSADLGPNDLLEHFLADPDTAVIGMYLEDIGDGRRFVSLLRAARGRKPVVLLKGGRSAQGQKAVMSHTGALAGDMRVWLAVAAQTGCILVETIEELLDVLLMFQSITPSDTRVSRRLALFGNGGGASVVATDCLVGHGFDLAEPSEQTRARLDALELPDGASAGNPIDFPANAFNRSNGRVAEGVLQALSGDVATDVILLHLNMPVLMSYRESQIVPNIVDAAIAQRAATEGDAPHLVMVFRSDGSEEVDTLRREQRQRAVAAGIPVFESFAMAATALAALARFEAFQAQRRADRSLPS</sequence>
<dbReference type="InterPro" id="IPR016102">
    <property type="entry name" value="Succinyl-CoA_synth-like"/>
</dbReference>
<dbReference type="SUPFAM" id="SSF51735">
    <property type="entry name" value="NAD(P)-binding Rossmann-fold domains"/>
    <property type="match status" value="1"/>
</dbReference>
<dbReference type="PANTHER" id="PTHR42793">
    <property type="entry name" value="COA BINDING DOMAIN CONTAINING PROTEIN"/>
    <property type="match status" value="1"/>
</dbReference>
<accession>A0AAW5QWY0</accession>
<feature type="domain" description="ATP-grasp" evidence="4">
    <location>
        <begin position="46"/>
        <end position="82"/>
    </location>
</feature>
<dbReference type="EMBL" id="JALIDZ010000003">
    <property type="protein sequence ID" value="MCT8971502.1"/>
    <property type="molecule type" value="Genomic_DNA"/>
</dbReference>
<dbReference type="PANTHER" id="PTHR42793:SF1">
    <property type="entry name" value="PEPTIDYL-LYSINE N-ACETYLTRANSFERASE PATZ"/>
    <property type="match status" value="1"/>
</dbReference>
<keyword evidence="2" id="KW-0067">ATP-binding</keyword>
<dbReference type="Gene3D" id="3.30.470.20">
    <property type="entry name" value="ATP-grasp fold, B domain"/>
    <property type="match status" value="1"/>
</dbReference>
<keyword evidence="5" id="KW-0436">Ligase</keyword>
<dbReference type="InterPro" id="IPR036291">
    <property type="entry name" value="NAD(P)-bd_dom_sf"/>
</dbReference>
<dbReference type="Gene3D" id="3.40.50.720">
    <property type="entry name" value="NAD(P)-binding Rossmann-like Domain"/>
    <property type="match status" value="1"/>
</dbReference>
<proteinExistence type="predicted"/>
<dbReference type="SMART" id="SM00881">
    <property type="entry name" value="CoA_binding"/>
    <property type="match status" value="1"/>
</dbReference>
<dbReference type="AlphaFoldDB" id="A0AAW5QWY0"/>
<feature type="transmembrane region" description="Helical" evidence="3">
    <location>
        <begin position="713"/>
        <end position="735"/>
    </location>
</feature>